<feature type="compositionally biased region" description="Polar residues" evidence="1">
    <location>
        <begin position="247"/>
        <end position="258"/>
    </location>
</feature>
<evidence type="ECO:0000313" key="5">
    <source>
        <dbReference type="Proteomes" id="UP000827284"/>
    </source>
</evidence>
<dbReference type="InterPro" id="IPR001810">
    <property type="entry name" value="F-box_dom"/>
</dbReference>
<dbReference type="SUPFAM" id="SSF52047">
    <property type="entry name" value="RNI-like"/>
    <property type="match status" value="1"/>
</dbReference>
<sequence>MVSRDRSQSMNEESSDGSNNRTNSCQNCFQHAAHPPTSTSADSRDGGGGTRGGGGGGGGSGGHARRFSSQSHYRHSERRQEHQPPRQHHHHTRSQSQAASSMPSSSSCCGSSLSASGQVPYPPSTPSASFWSGSLRRFIKAITIGGTPLQPLHNGDHGVHPWDTNMASSASSSGSSEDCECGIGGAQEDDCHSCQQTQQQLQQQQQQQHPMTRHRKRSSSNVTASSVSSAGASPGGRSVKTSRATRRSTVTDGATSVHSAPGHDSPVSTRSSRRRSSVASHVASENPHPHPHQEAPTAAGHVGRRKSGDKGRSAMTSTTHNHQYRQHFTGHGVAGGGAGSSSSSVTESPGQKEVMKRRLSFLKSVTSGSSSGGSASRRGSAFSTKSQETAVNLTGINEFDDVEEYDEAGEEEDMAMDIDEEVDGDDEEDDFYSEDEDEDLEEDPAQEERQIQKAVRVNLTKHQKRYRFGSQVRRQSILKNAGSIVPAVVVAFKPRPIELPEILHLIFQFVVDLTPADDYSQREIYSCLLVSKQWYLVAQKTLWREIRLKNPQKLELFMNLLKRTDTVEGLGIERNVNHQEQQSDILVSSTPIKHEPVRRQSITRGASRIKAIREEEEESIASPTVMQKRLHERASVVRRIVLHKLKMVQDDDIMPLATWFNNLHYIELYICEKLTDKIVIAIAENCPQLQYLLMPGCAKITDAGISQVALNCPRIKHLDLRACSNISDESLILFAKHCKDLWHLNVGRVTESSRVTGKSVVEIAKNGNLNTLGLAGCAMTDDALVQIASYSKLALHRISLNCCRSLTSTTIRALMQCPSLAVLEIKECLLVTDMATLYRFASKRVLVELCVELQKRLVEYKIELEAMNIRTQALNVSTTKILTSSQGARRQNQQVTQGPPPSFIAGQASTSTAEQQHPH</sequence>
<reference evidence="4" key="2">
    <citation type="journal article" date="2022" name="Microbiol. Resour. Announc.">
        <title>Whole-Genome Sequence of Entomortierella parvispora E1425, a Mucoromycotan Fungus Associated with Burkholderiaceae-Related Endosymbiotic Bacteria.</title>
        <authorList>
            <person name="Herlambang A."/>
            <person name="Guo Y."/>
            <person name="Takashima Y."/>
            <person name="Narisawa K."/>
            <person name="Ohta H."/>
            <person name="Nishizawa T."/>
        </authorList>
    </citation>
    <scope>NUCLEOTIDE SEQUENCE</scope>
    <source>
        <strain evidence="4">E1425</strain>
    </source>
</reference>
<comment type="caution">
    <text evidence="4">The sequence shown here is derived from an EMBL/GenBank/DDBJ whole genome shotgun (WGS) entry which is preliminary data.</text>
</comment>
<organism evidence="4 5">
    <name type="scientific">Entomortierella parvispora</name>
    <dbReference type="NCBI Taxonomy" id="205924"/>
    <lineage>
        <taxon>Eukaryota</taxon>
        <taxon>Fungi</taxon>
        <taxon>Fungi incertae sedis</taxon>
        <taxon>Mucoromycota</taxon>
        <taxon>Mortierellomycotina</taxon>
        <taxon>Mortierellomycetes</taxon>
        <taxon>Mortierellales</taxon>
        <taxon>Mortierellaceae</taxon>
        <taxon>Entomortierella</taxon>
    </lineage>
</organism>
<gene>
    <name evidence="4" type="ORF">EMPS_10147</name>
</gene>
<dbReference type="AlphaFoldDB" id="A0A9P3HJQ7"/>
<feature type="region of interest" description="Disordered" evidence="1">
    <location>
        <begin position="885"/>
        <end position="919"/>
    </location>
</feature>
<feature type="region of interest" description="Disordered" evidence="1">
    <location>
        <begin position="1"/>
        <end position="128"/>
    </location>
</feature>
<feature type="compositionally biased region" description="Low complexity" evidence="1">
    <location>
        <begin position="167"/>
        <end position="176"/>
    </location>
</feature>
<feature type="domain" description="F-box" evidence="2">
    <location>
        <begin position="500"/>
        <end position="548"/>
    </location>
</feature>
<feature type="compositionally biased region" description="Polar residues" evidence="1">
    <location>
        <begin position="885"/>
        <end position="897"/>
    </location>
</feature>
<reference evidence="4" key="1">
    <citation type="submission" date="2021-11" db="EMBL/GenBank/DDBJ databases">
        <authorList>
            <person name="Herlambang A."/>
            <person name="Guo Y."/>
            <person name="Takashima Y."/>
            <person name="Nishizawa T."/>
        </authorList>
    </citation>
    <scope>NUCLEOTIDE SEQUENCE</scope>
    <source>
        <strain evidence="4">E1425</strain>
    </source>
</reference>
<dbReference type="GO" id="GO:0031146">
    <property type="term" value="P:SCF-dependent proteasomal ubiquitin-dependent protein catabolic process"/>
    <property type="evidence" value="ECO:0007669"/>
    <property type="project" value="TreeGrafter"/>
</dbReference>
<dbReference type="EMBL" id="BQFW01000014">
    <property type="protein sequence ID" value="GJJ77788.1"/>
    <property type="molecule type" value="Genomic_DNA"/>
</dbReference>
<dbReference type="Proteomes" id="UP000827284">
    <property type="component" value="Unassembled WGS sequence"/>
</dbReference>
<dbReference type="InterPro" id="IPR032675">
    <property type="entry name" value="LRR_dom_sf"/>
</dbReference>
<dbReference type="SMART" id="SM00367">
    <property type="entry name" value="LRR_CC"/>
    <property type="match status" value="6"/>
</dbReference>
<feature type="compositionally biased region" description="Low complexity" evidence="1">
    <location>
        <begin position="94"/>
        <end position="118"/>
    </location>
</feature>
<evidence type="ECO:0000259" key="2">
    <source>
        <dbReference type="Pfam" id="PF12937"/>
    </source>
</evidence>
<evidence type="ECO:0000259" key="3">
    <source>
        <dbReference type="Pfam" id="PF25372"/>
    </source>
</evidence>
<feature type="region of interest" description="Disordered" evidence="1">
    <location>
        <begin position="202"/>
        <end position="387"/>
    </location>
</feature>
<dbReference type="Pfam" id="PF25372">
    <property type="entry name" value="DUF7885"/>
    <property type="match status" value="1"/>
</dbReference>
<feature type="domain" description="F-box/LRR-repeat protein 15-like leucin rich repeat" evidence="3">
    <location>
        <begin position="660"/>
        <end position="788"/>
    </location>
</feature>
<feature type="compositionally biased region" description="Low complexity" evidence="1">
    <location>
        <begin position="367"/>
        <end position="381"/>
    </location>
</feature>
<dbReference type="PANTHER" id="PTHR13318">
    <property type="entry name" value="PARTNER OF PAIRED, ISOFORM B-RELATED"/>
    <property type="match status" value="1"/>
</dbReference>
<dbReference type="GO" id="GO:0019005">
    <property type="term" value="C:SCF ubiquitin ligase complex"/>
    <property type="evidence" value="ECO:0007669"/>
    <property type="project" value="TreeGrafter"/>
</dbReference>
<feature type="compositionally biased region" description="Acidic residues" evidence="1">
    <location>
        <begin position="421"/>
        <end position="445"/>
    </location>
</feature>
<evidence type="ECO:0000313" key="4">
    <source>
        <dbReference type="EMBL" id="GJJ77788.1"/>
    </source>
</evidence>
<evidence type="ECO:0008006" key="6">
    <source>
        <dbReference type="Google" id="ProtNLM"/>
    </source>
</evidence>
<dbReference type="InterPro" id="IPR006553">
    <property type="entry name" value="Leu-rich_rpt_Cys-con_subtyp"/>
</dbReference>
<dbReference type="Pfam" id="PF12937">
    <property type="entry name" value="F-box-like"/>
    <property type="match status" value="1"/>
</dbReference>
<feature type="compositionally biased region" description="Low complexity" evidence="1">
    <location>
        <begin position="219"/>
        <end position="239"/>
    </location>
</feature>
<name>A0A9P3HJQ7_9FUNG</name>
<dbReference type="OrthoDB" id="550575at2759"/>
<accession>A0A9P3HJQ7</accession>
<proteinExistence type="predicted"/>
<feature type="compositionally biased region" description="Polar residues" evidence="1">
    <location>
        <begin position="8"/>
        <end position="29"/>
    </location>
</feature>
<protein>
    <recommendedName>
        <fullName evidence="6">F-box domain-containing protein</fullName>
    </recommendedName>
</protein>
<feature type="region of interest" description="Disordered" evidence="1">
    <location>
        <begin position="421"/>
        <end position="448"/>
    </location>
</feature>
<dbReference type="InterPro" id="IPR057207">
    <property type="entry name" value="FBXL15_LRR"/>
</dbReference>
<evidence type="ECO:0000256" key="1">
    <source>
        <dbReference type="SAM" id="MobiDB-lite"/>
    </source>
</evidence>
<keyword evidence="5" id="KW-1185">Reference proteome</keyword>
<feature type="compositionally biased region" description="Gly residues" evidence="1">
    <location>
        <begin position="46"/>
        <end position="62"/>
    </location>
</feature>
<feature type="compositionally biased region" description="Polar residues" evidence="1">
    <location>
        <begin position="907"/>
        <end position="919"/>
    </location>
</feature>
<dbReference type="Gene3D" id="3.80.10.10">
    <property type="entry name" value="Ribonuclease Inhibitor"/>
    <property type="match status" value="1"/>
</dbReference>
<feature type="region of interest" description="Disordered" evidence="1">
    <location>
        <begin position="147"/>
        <end position="181"/>
    </location>
</feature>